<dbReference type="SMART" id="SM00849">
    <property type="entry name" value="Lactamase_B"/>
    <property type="match status" value="1"/>
</dbReference>
<evidence type="ECO:0000256" key="1">
    <source>
        <dbReference type="SAM" id="SignalP"/>
    </source>
</evidence>
<name>A0A2V3IXG6_9FLOR</name>
<accession>A0A2V3IXG6</accession>
<keyword evidence="4" id="KW-1185">Reference proteome</keyword>
<keyword evidence="1" id="KW-0732">Signal</keyword>
<dbReference type="Proteomes" id="UP000247409">
    <property type="component" value="Unassembled WGS sequence"/>
</dbReference>
<proteinExistence type="predicted"/>
<dbReference type="AlphaFoldDB" id="A0A2V3IXG6"/>
<dbReference type="Gene3D" id="3.60.15.10">
    <property type="entry name" value="Ribonuclease Z/Hydroxyacylglutathione hydrolase-like"/>
    <property type="match status" value="1"/>
</dbReference>
<gene>
    <name evidence="3" type="ORF">BWQ96_03367</name>
</gene>
<dbReference type="InterPro" id="IPR001279">
    <property type="entry name" value="Metallo-B-lactamas"/>
</dbReference>
<evidence type="ECO:0000313" key="3">
    <source>
        <dbReference type="EMBL" id="PXF46838.1"/>
    </source>
</evidence>
<feature type="signal peptide" evidence="1">
    <location>
        <begin position="1"/>
        <end position="21"/>
    </location>
</feature>
<comment type="caution">
    <text evidence="3">The sequence shown here is derived from an EMBL/GenBank/DDBJ whole genome shotgun (WGS) entry which is preliminary data.</text>
</comment>
<organism evidence="3 4">
    <name type="scientific">Gracilariopsis chorda</name>
    <dbReference type="NCBI Taxonomy" id="448386"/>
    <lineage>
        <taxon>Eukaryota</taxon>
        <taxon>Rhodophyta</taxon>
        <taxon>Florideophyceae</taxon>
        <taxon>Rhodymeniophycidae</taxon>
        <taxon>Gracilariales</taxon>
        <taxon>Gracilariaceae</taxon>
        <taxon>Gracilariopsis</taxon>
    </lineage>
</organism>
<feature type="chain" id="PRO_5015971199" description="Metallo-beta-lactamase domain-containing protein" evidence="1">
    <location>
        <begin position="22"/>
        <end position="383"/>
    </location>
</feature>
<dbReference type="SUPFAM" id="SSF56281">
    <property type="entry name" value="Metallo-hydrolase/oxidoreductase"/>
    <property type="match status" value="1"/>
</dbReference>
<reference evidence="3 4" key="1">
    <citation type="journal article" date="2018" name="Mol. Biol. Evol.">
        <title>Analysis of the draft genome of the red seaweed Gracilariopsis chorda provides insights into genome size evolution in Rhodophyta.</title>
        <authorList>
            <person name="Lee J."/>
            <person name="Yang E.C."/>
            <person name="Graf L."/>
            <person name="Yang J.H."/>
            <person name="Qiu H."/>
            <person name="Zel Zion U."/>
            <person name="Chan C.X."/>
            <person name="Stephens T.G."/>
            <person name="Weber A.P.M."/>
            <person name="Boo G.H."/>
            <person name="Boo S.M."/>
            <person name="Kim K.M."/>
            <person name="Shin Y."/>
            <person name="Jung M."/>
            <person name="Lee S.J."/>
            <person name="Yim H.S."/>
            <person name="Lee J.H."/>
            <person name="Bhattacharya D."/>
            <person name="Yoon H.S."/>
        </authorList>
    </citation>
    <scope>NUCLEOTIDE SEQUENCE [LARGE SCALE GENOMIC DNA]</scope>
    <source>
        <strain evidence="3 4">SKKU-2015</strain>
        <tissue evidence="3">Whole body</tissue>
    </source>
</reference>
<protein>
    <recommendedName>
        <fullName evidence="2">Metallo-beta-lactamase domain-containing protein</fullName>
    </recommendedName>
</protein>
<evidence type="ECO:0000313" key="4">
    <source>
        <dbReference type="Proteomes" id="UP000247409"/>
    </source>
</evidence>
<dbReference type="InterPro" id="IPR036866">
    <property type="entry name" value="RibonucZ/Hydroxyglut_hydro"/>
</dbReference>
<dbReference type="EMBL" id="NBIV01000032">
    <property type="protein sequence ID" value="PXF46838.1"/>
    <property type="molecule type" value="Genomic_DNA"/>
</dbReference>
<sequence>MSKMIFVSFVILLSLVPMSFARSFSVDLLPTAHFSEECKETVQCILKAKENDTCPTIPVPPEAFSVPFEPGTFDLKLLRKGVWVYNDGTYNTLMLKVAGHLTLFDFPDAALSTVTESPITNAITTLLNGTVPNRIDMVYSHAHLDHIGSSGLVFTFLREKYPKAKIFIWSTLETYDVIQRSKSNRSVLPNVIIGKRGRTLRMSRFLKVRMDIVGGHTISDLRIYIPPFKGEPGIVMYVDVVFPRYAPPFNFGLTEDLGRYVQAQKDILKLDFEILVPGHIALGGKKDLRENIEYTEDVVSAARTGITSVTPEQLQEAGIGKASDPSAPEFRNVFFPFVSVLRPLEIESCFRIVVEKWGCRLAAVDINARGHCFTAINYVNLEL</sequence>
<feature type="domain" description="Metallo-beta-lactamase" evidence="2">
    <location>
        <begin position="89"/>
        <end position="279"/>
    </location>
</feature>
<dbReference type="OrthoDB" id="5056at2759"/>
<evidence type="ECO:0000259" key="2">
    <source>
        <dbReference type="SMART" id="SM00849"/>
    </source>
</evidence>